<evidence type="ECO:0000313" key="3">
    <source>
        <dbReference type="EMBL" id="CAG9327009.1"/>
    </source>
</evidence>
<dbReference type="PANTHER" id="PTHR20959:SF1">
    <property type="entry name" value="TRANSPORT AND GOLGI ORGANIZATION PROTEIN 6 HOMOLOG"/>
    <property type="match status" value="1"/>
</dbReference>
<proteinExistence type="inferred from homology"/>
<reference evidence="3" key="1">
    <citation type="submission" date="2021-09" db="EMBL/GenBank/DDBJ databases">
        <authorList>
            <consortium name="AG Swart"/>
            <person name="Singh M."/>
            <person name="Singh A."/>
            <person name="Seah K."/>
            <person name="Emmerich C."/>
        </authorList>
    </citation>
    <scope>NUCLEOTIDE SEQUENCE</scope>
    <source>
        <strain evidence="3">ATCC30299</strain>
    </source>
</reference>
<protein>
    <recommendedName>
        <fullName evidence="2">RNA polymerase II assembly factor Rtp1 C-terminal domain-containing protein</fullName>
    </recommendedName>
</protein>
<gene>
    <name evidence="3" type="ORF">BSTOLATCC_MIC42267</name>
</gene>
<feature type="domain" description="RNA polymerase II assembly factor Rtp1 C-terminal" evidence="2">
    <location>
        <begin position="517"/>
        <end position="614"/>
    </location>
</feature>
<evidence type="ECO:0000256" key="1">
    <source>
        <dbReference type="ARBA" id="ARBA00005724"/>
    </source>
</evidence>
<dbReference type="InterPro" id="IPR016024">
    <property type="entry name" value="ARM-type_fold"/>
</dbReference>
<dbReference type="InterPro" id="IPR039600">
    <property type="entry name" value="TANGO6/Rtp1"/>
</dbReference>
<dbReference type="InterPro" id="IPR019451">
    <property type="entry name" value="Rtp1_C1"/>
</dbReference>
<organism evidence="3 4">
    <name type="scientific">Blepharisma stoltei</name>
    <dbReference type="NCBI Taxonomy" id="1481888"/>
    <lineage>
        <taxon>Eukaryota</taxon>
        <taxon>Sar</taxon>
        <taxon>Alveolata</taxon>
        <taxon>Ciliophora</taxon>
        <taxon>Postciliodesmatophora</taxon>
        <taxon>Heterotrichea</taxon>
        <taxon>Heterotrichida</taxon>
        <taxon>Blepharismidae</taxon>
        <taxon>Blepharisma</taxon>
    </lineage>
</organism>
<evidence type="ECO:0000259" key="2">
    <source>
        <dbReference type="Pfam" id="PF10363"/>
    </source>
</evidence>
<keyword evidence="4" id="KW-1185">Reference proteome</keyword>
<comment type="caution">
    <text evidence="3">The sequence shown here is derived from an EMBL/GenBank/DDBJ whole genome shotgun (WGS) entry which is preliminary data.</text>
</comment>
<accession>A0AAU9JJE3</accession>
<name>A0AAU9JJE3_9CILI</name>
<dbReference type="Pfam" id="PF10363">
    <property type="entry name" value="RTP1_C1"/>
    <property type="match status" value="1"/>
</dbReference>
<dbReference type="AlphaFoldDB" id="A0AAU9JJE3"/>
<dbReference type="SUPFAM" id="SSF48371">
    <property type="entry name" value="ARM repeat"/>
    <property type="match status" value="1"/>
</dbReference>
<comment type="similarity">
    <text evidence="1">Belongs to the Tango6 family.</text>
</comment>
<evidence type="ECO:0000313" key="4">
    <source>
        <dbReference type="Proteomes" id="UP001162131"/>
    </source>
</evidence>
<dbReference type="GO" id="GO:0009306">
    <property type="term" value="P:protein secretion"/>
    <property type="evidence" value="ECO:0007669"/>
    <property type="project" value="TreeGrafter"/>
</dbReference>
<dbReference type="Proteomes" id="UP001162131">
    <property type="component" value="Unassembled WGS sequence"/>
</dbReference>
<sequence>MEKGYEKLSKVLGSDKSNKLDFLEKIIECVFQDYDCLPEEFEAQFSKSVVYLLCWILLPRIDPPPLPQDLLILRSQLDIDTSSLSSILYSKLIETYNKPGIPETYKILLYNDTLISISLLIPKFNTEFLSVLLASDSIPPLLWILTYTQYASIAIQLLPRAIIKKDGVKELINSFGKGDNKDKLKNLAVKVLTSPPNKWTEIPRDEYVRNICDQAVDLMINHKCDAYVDSILSETANILLNNYPDEVLNLFLRHIMITPGEIESKMICLEYLMKYNPPHRLILYHVSNNFAFFMNAYEYLQGYKALLVNSTVNSIMLQFFKYWPEASHQLYDYVSQPDHLWSFTINDDGQVFAIDTAPDPIEKIDFYNKITNLIELLSSSPLSEKACADLFSMLLQRFNESSPLDSVYLIVYMVQNLGQERLLMHPKHMSFFLTKMLDSQDPSILEITLTILSMSLAGVSFSIEDKSFLIQISPKVIDLTSHQNLEIKQLAGAVNSMISQAISQSTIEVTKDDKYADIYKDLSSKKPYERALGLFRISTLIKNQEIEIPWSAIENAIEDEDTFVFGNLVKAYMSLFTVKRELTLQRLKTVYRQASVLSKEKIMEIIYQLIRMMQDKTILVESSLFVWMISLFSTEEDEMLRNGIMSVIAELVKYGKGGISGGFSFVMRSALNSVKISSARVQSAQPVDGLLVSALKLIAKAVKHVPIEILQDDIQDIHDSVHILEQFYKKDDNISILIKSILIKLESLYSELLGTINIKNVPYDFGFK</sequence>
<dbReference type="EMBL" id="CAJZBQ010000041">
    <property type="protein sequence ID" value="CAG9327009.1"/>
    <property type="molecule type" value="Genomic_DNA"/>
</dbReference>
<dbReference type="PANTHER" id="PTHR20959">
    <property type="entry name" value="TRANSPORT AND GOLGI ORGANIZATION PROTEIN 6 FAMILY MEMBER"/>
    <property type="match status" value="1"/>
</dbReference>